<keyword evidence="4" id="KW-1185">Reference proteome</keyword>
<keyword evidence="1" id="KW-0812">Transmembrane</keyword>
<keyword evidence="1" id="KW-0472">Membrane</keyword>
<accession>A0A0F5I1E2</accession>
<protein>
    <submittedName>
        <fullName evidence="3">YycH protein</fullName>
    </submittedName>
</protein>
<reference evidence="3" key="1">
    <citation type="submission" date="2015-02" db="EMBL/GenBank/DDBJ databases">
        <title>Genome Assembly of Bacillaceae bacterium MTCC 8252.</title>
        <authorList>
            <person name="Verma A."/>
            <person name="Khatri I."/>
            <person name="Mual P."/>
            <person name="Subramanian S."/>
            <person name="Krishnamurthi S."/>
        </authorList>
    </citation>
    <scope>NUCLEOTIDE SEQUENCE [LARGE SCALE GENOMIC DNA]</scope>
    <source>
        <strain evidence="3">MTCC 8252</strain>
    </source>
</reference>
<dbReference type="STRING" id="1221996.QY95_02342"/>
<proteinExistence type="predicted"/>
<dbReference type="Proteomes" id="UP000031563">
    <property type="component" value="Unassembled WGS sequence"/>
</dbReference>
<dbReference type="RefSeq" id="WP_039238622.1">
    <property type="nucleotide sequence ID" value="NZ_JWIQ02000009.1"/>
</dbReference>
<dbReference type="InterPro" id="IPR009996">
    <property type="entry name" value="YycH"/>
</dbReference>
<evidence type="ECO:0000256" key="1">
    <source>
        <dbReference type="SAM" id="Phobius"/>
    </source>
</evidence>
<keyword evidence="1" id="KW-1133">Transmembrane helix</keyword>
<accession>A0A0F5HVW9</accession>
<feature type="domain" description="Regulatory protein YycH" evidence="2">
    <location>
        <begin position="4"/>
        <end position="440"/>
    </location>
</feature>
<dbReference type="AlphaFoldDB" id="A0A0F5I1E2"/>
<name>A0A0F5I1E2_BACTR</name>
<dbReference type="Gene3D" id="3.30.310.160">
    <property type="entry name" value="YycH protein, domain 2"/>
    <property type="match status" value="1"/>
</dbReference>
<dbReference type="Gene3D" id="3.10.450.310">
    <property type="match status" value="1"/>
</dbReference>
<gene>
    <name evidence="3" type="ORF">QY95_02342</name>
</gene>
<organism evidence="3 4">
    <name type="scientific">Bacillus thermotolerans</name>
    <name type="common">Quasibacillus thermotolerans</name>
    <dbReference type="NCBI Taxonomy" id="1221996"/>
    <lineage>
        <taxon>Bacteria</taxon>
        <taxon>Bacillati</taxon>
        <taxon>Bacillota</taxon>
        <taxon>Bacilli</taxon>
        <taxon>Bacillales</taxon>
        <taxon>Bacillaceae</taxon>
        <taxon>Bacillus</taxon>
    </lineage>
</organism>
<dbReference type="Pfam" id="PF07435">
    <property type="entry name" value="YycH"/>
    <property type="match status" value="1"/>
</dbReference>
<sequence>MNYEKIKSIVLGVLVLLSIIFTLGIWNYQPNYDPITEDNIHEVASISEMREEADVIKPSTILYHTENEHYGTAGRNEMNAIIKELQEWSFVDIVNVSPSISERGFKELLYGKDRVELKFPTFIPFYTIDNVLNFEDGDTPNAVFDRIIISEVNRQARQAVVYFVSTKERLVFRSSASAESMPAFKKQFMDKAEEQWETYQHIKLEGASDPLFLPEESPRLKREKYLPDELNVEDFKDLLFEDPSLVKKGTSGEGEEYTDGSSLMEVNYDTNTISYVNPAIESETTTPGSLHELVDKSIQFVNEHSGWSDQYRLFEAEPGSASISYRLYKNGVPVFNKGNMAEIMQIWGKSDIYMYVRPYFTLDISLPSEAEEITLPNSTSALEQIQSMEDFDAALLEDLIVGYELQQDPQSSKVLVLEPAWFYKYNGRWDKLSFTTQTGGNAYGLE</sequence>
<dbReference type="CDD" id="cd15787">
    <property type="entry name" value="YycH_N"/>
    <property type="match status" value="1"/>
</dbReference>
<dbReference type="OrthoDB" id="2382185at2"/>
<evidence type="ECO:0000259" key="2">
    <source>
        <dbReference type="Pfam" id="PF07435"/>
    </source>
</evidence>
<evidence type="ECO:0000313" key="4">
    <source>
        <dbReference type="Proteomes" id="UP000031563"/>
    </source>
</evidence>
<comment type="caution">
    <text evidence="3">The sequence shown here is derived from an EMBL/GenBank/DDBJ whole genome shotgun (WGS) entry which is preliminary data.</text>
</comment>
<dbReference type="InterPro" id="IPR042274">
    <property type="entry name" value="YycH/YycI_2"/>
</dbReference>
<feature type="transmembrane region" description="Helical" evidence="1">
    <location>
        <begin position="9"/>
        <end position="28"/>
    </location>
</feature>
<dbReference type="EMBL" id="JWIR02000041">
    <property type="protein sequence ID" value="KKB39494.1"/>
    <property type="molecule type" value="Genomic_DNA"/>
</dbReference>
<evidence type="ECO:0000313" key="3">
    <source>
        <dbReference type="EMBL" id="KKB39494.1"/>
    </source>
</evidence>